<dbReference type="Pfam" id="PF08693">
    <property type="entry name" value="SKG6"/>
    <property type="match status" value="2"/>
</dbReference>
<reference evidence="3" key="3">
    <citation type="submission" date="2025-07" db="EMBL/GenBank/DDBJ databases">
        <authorList>
            <consortium name="NCBI Genome Project"/>
        </authorList>
    </citation>
    <scope>NUCLEOTIDE SEQUENCE</scope>
    <source>
        <strain evidence="3">CBS432</strain>
    </source>
</reference>
<feature type="compositionally biased region" description="Polar residues" evidence="1">
    <location>
        <begin position="206"/>
        <end position="225"/>
    </location>
</feature>
<evidence type="ECO:0000256" key="1">
    <source>
        <dbReference type="SAM" id="MobiDB-lite"/>
    </source>
</evidence>
<dbReference type="InterPro" id="IPR014805">
    <property type="entry name" value="SKG6/TOS2-like"/>
</dbReference>
<organism evidence="3">
    <name type="scientific">Saccharomyces paradoxus</name>
    <name type="common">Yeast</name>
    <name type="synonym">Saccharomyces douglasii</name>
    <dbReference type="NCBI Taxonomy" id="27291"/>
    <lineage>
        <taxon>Eukaryota</taxon>
        <taxon>Fungi</taxon>
        <taxon>Dikarya</taxon>
        <taxon>Ascomycota</taxon>
        <taxon>Saccharomycotina</taxon>
        <taxon>Saccharomycetes</taxon>
        <taxon>Saccharomycetales</taxon>
        <taxon>Saccharomycetaceae</taxon>
        <taxon>Saccharomyces</taxon>
    </lineage>
</organism>
<reference evidence="3" key="4">
    <citation type="submission" date="2025-08" db="UniProtKB">
        <authorList>
            <consortium name="RefSeq"/>
        </authorList>
    </citation>
    <scope>IDENTIFICATION</scope>
    <source>
        <strain evidence="3">CBS432</strain>
    </source>
</reference>
<dbReference type="OrthoDB" id="4035953at2759"/>
<dbReference type="GeneID" id="54630827"/>
<sequence>MFSHYRHRDYSCQKKEVIPGKSRISLTILQRRTDCTGSSCNVSKNSSSNVTVAVAVAVPIGAILMVLSIVLIVVYRRSKKEPSMQDLDPNFEGDLYYLPKMNSSMNSANSESNSTEKRFIYGSYDDFLQPSMENSQSFKDYVKRINEHAPSAYNIASLASQNNSKLSFPSKHIDLSNKISAGSVENSEMMVLPLCSNIEPDPGQRCDSTLNSDINKKPSYNNDGQLKSHHTNYSGLEPQFSKEKEENIDRITSIYNIYFEKSNSTTRSSVTSSLRRDSKLDISTKKSININSQDNLNDTTLAEQSHFGSTIVKEIDSNFTATEECDDTTEYLQAPPPQENKHIASSMYSEVAPRDKIIPEPSLSLAVPPPNALSTRITSSIYSDTATKGHLHFSRAHPPVQVPLKCLGRPNLTSAQQNSLYFVNCCNQNNGDNDYYNYNPSPLEHPQNYENIGDLPMPTQFTYSVSWHSLTSFKGRPKPPKTLKHVPTARLNGTALNPMDHPEMFYSSPTKISSAISSTKQPCVPFPYQLRQSVVMTNPSDLSMKLRYKPAGSLSNLIRAQHPPGNSSTTTTSSSLSQPPSTLPNTINFRVSGLLDDADVLQPPSVGEILPFKVSTEDLRRQLGTSHNYEIIS</sequence>
<reference evidence="3" key="2">
    <citation type="submission" date="2020-01" db="EMBL/GenBank/DDBJ databases">
        <title>Population-level Yeast Reference Genomes.</title>
        <authorList>
            <person name="Yue J.-X."/>
        </authorList>
    </citation>
    <scope>NUCLEOTIDE SEQUENCE</scope>
    <source>
        <strain evidence="3">CBS432</strain>
    </source>
</reference>
<dbReference type="VEuPathDB" id="FungiDB:SPAR_G04330"/>
<reference evidence="3" key="1">
    <citation type="journal article" date="2017" name="Nat. Genet.">
        <title>Contrasting evolutionary genome dynamics between domesticated and wild yeasts.</title>
        <authorList>
            <person name="Yue J.X."/>
            <person name="Li J."/>
            <person name="Aigrain L."/>
            <person name="Hallin J."/>
            <person name="Persson K."/>
            <person name="Oliver K."/>
            <person name="Bergstrom A."/>
            <person name="Coupland P."/>
            <person name="Warringer J."/>
            <person name="Lagomarsino M.C."/>
            <person name="Fischer G."/>
            <person name="Durbin R."/>
            <person name="Liti G."/>
        </authorList>
    </citation>
    <scope>NUCLEOTIDE SEQUENCE</scope>
    <source>
        <strain evidence="3">CBS432</strain>
    </source>
</reference>
<gene>
    <name evidence="3" type="primary">TOS2</name>
    <name evidence="3" type="ORF">SPAR_G04330</name>
</gene>
<accession>A0A8B8URZ1</accession>
<protein>
    <submittedName>
        <fullName evidence="3">Tos2p</fullName>
    </submittedName>
</protein>
<keyword evidence="2" id="KW-1133">Transmembrane helix</keyword>
<feature type="region of interest" description="Disordered" evidence="1">
    <location>
        <begin position="203"/>
        <end position="241"/>
    </location>
</feature>
<evidence type="ECO:0000256" key="2">
    <source>
        <dbReference type="SAM" id="Phobius"/>
    </source>
</evidence>
<dbReference type="KEGG" id="spao:SPAR_G04330"/>
<feature type="compositionally biased region" description="Low complexity" evidence="1">
    <location>
        <begin position="563"/>
        <end position="583"/>
    </location>
</feature>
<feature type="region of interest" description="Disordered" evidence="1">
    <location>
        <begin position="556"/>
        <end position="583"/>
    </location>
</feature>
<dbReference type="AlphaFoldDB" id="A0A8B8URZ1"/>
<dbReference type="RefSeq" id="XP_033766555.1">
    <property type="nucleotide sequence ID" value="XM_033910664.1"/>
</dbReference>
<proteinExistence type="predicted"/>
<feature type="transmembrane region" description="Helical" evidence="2">
    <location>
        <begin position="52"/>
        <end position="75"/>
    </location>
</feature>
<keyword evidence="2" id="KW-0472">Membrane</keyword>
<name>A0A8B8URZ1_SACPA</name>
<keyword evidence="2" id="KW-0812">Transmembrane</keyword>
<evidence type="ECO:0000313" key="3">
    <source>
        <dbReference type="RefSeq" id="XP_033766555.1"/>
    </source>
</evidence>